<name>A0A538U7U5_UNCEI</name>
<dbReference type="Proteomes" id="UP000319836">
    <property type="component" value="Unassembled WGS sequence"/>
</dbReference>
<dbReference type="SMART" id="SM00873">
    <property type="entry name" value="B3_4"/>
    <property type="match status" value="1"/>
</dbReference>
<dbReference type="SUPFAM" id="SSF56037">
    <property type="entry name" value="PheT/TilS domain"/>
    <property type="match status" value="1"/>
</dbReference>
<evidence type="ECO:0000313" key="3">
    <source>
        <dbReference type="Proteomes" id="UP000319836"/>
    </source>
</evidence>
<gene>
    <name evidence="2" type="ORF">E6K80_04060</name>
</gene>
<protein>
    <recommendedName>
        <fullName evidence="1">B3/B4 tRNA-binding domain-containing protein</fullName>
    </recommendedName>
</protein>
<dbReference type="GO" id="GO:0003723">
    <property type="term" value="F:RNA binding"/>
    <property type="evidence" value="ECO:0007669"/>
    <property type="project" value="InterPro"/>
</dbReference>
<dbReference type="AlphaFoldDB" id="A0A538U7U5"/>
<evidence type="ECO:0000259" key="1">
    <source>
        <dbReference type="SMART" id="SM00873"/>
    </source>
</evidence>
<dbReference type="InterPro" id="IPR005146">
    <property type="entry name" value="B3/B4_tRNA-bd"/>
</dbReference>
<dbReference type="EMBL" id="VBPA01000087">
    <property type="protein sequence ID" value="TMQ71953.1"/>
    <property type="molecule type" value="Genomic_DNA"/>
</dbReference>
<dbReference type="PANTHER" id="PTHR39209">
    <property type="match status" value="1"/>
</dbReference>
<proteinExistence type="predicted"/>
<dbReference type="Gene3D" id="3.50.40.10">
    <property type="entry name" value="Phenylalanyl-trna Synthetase, Chain B, domain 3"/>
    <property type="match status" value="1"/>
</dbReference>
<dbReference type="PANTHER" id="PTHR39209:SF2">
    <property type="entry name" value="CYTOPLASMIC PROTEIN"/>
    <property type="match status" value="1"/>
</dbReference>
<reference evidence="2 3" key="1">
    <citation type="journal article" date="2019" name="Nat. Microbiol.">
        <title>Mediterranean grassland soil C-N compound turnover is dependent on rainfall and depth, and is mediated by genomically divergent microorganisms.</title>
        <authorList>
            <person name="Diamond S."/>
            <person name="Andeer P.F."/>
            <person name="Li Z."/>
            <person name="Crits-Christoph A."/>
            <person name="Burstein D."/>
            <person name="Anantharaman K."/>
            <person name="Lane K.R."/>
            <person name="Thomas B.C."/>
            <person name="Pan C."/>
            <person name="Northen T.R."/>
            <person name="Banfield J.F."/>
        </authorList>
    </citation>
    <scope>NUCLEOTIDE SEQUENCE [LARGE SCALE GENOMIC DNA]</scope>
    <source>
        <strain evidence="2">WS_10</strain>
    </source>
</reference>
<feature type="domain" description="B3/B4 tRNA-binding" evidence="1">
    <location>
        <begin position="113"/>
        <end position="263"/>
    </location>
</feature>
<accession>A0A538U7U5</accession>
<evidence type="ECO:0000313" key="2">
    <source>
        <dbReference type="EMBL" id="TMQ71953.1"/>
    </source>
</evidence>
<sequence>MMFGRNFGATVASSDRWVGKGVPAAHTAARAHAARGRFGARTGLGMSIQARSSGLQLIVDDSLRGTLALGVLEAEGANTQGLPPAFEQERDRLVGRLVSHYAGKQPADIPGVTETRALFHRLDIDPTKTRPSSEALLRRVLQGKGLPRVNAVVDVCNLCSLEHQLPLGLYDRDLVKGGLRVRVGRDSEGYAGIRKQWVNLAGRLLLADDDGPFGAPTADSRRTSVSAETRNLLVVVFSPPERAGGHLSAALERIADLLTRHCGASVTAVRVLQ</sequence>
<organism evidence="2 3">
    <name type="scientific">Eiseniibacteriota bacterium</name>
    <dbReference type="NCBI Taxonomy" id="2212470"/>
    <lineage>
        <taxon>Bacteria</taxon>
        <taxon>Candidatus Eiseniibacteriota</taxon>
    </lineage>
</organism>
<dbReference type="InterPro" id="IPR020825">
    <property type="entry name" value="Phe-tRNA_synthase-like_B3/B4"/>
</dbReference>
<comment type="caution">
    <text evidence="2">The sequence shown here is derived from an EMBL/GenBank/DDBJ whole genome shotgun (WGS) entry which is preliminary data.</text>
</comment>
<dbReference type="GO" id="GO:0004826">
    <property type="term" value="F:phenylalanine-tRNA ligase activity"/>
    <property type="evidence" value="ECO:0007669"/>
    <property type="project" value="InterPro"/>
</dbReference>
<dbReference type="Pfam" id="PF03483">
    <property type="entry name" value="B3_4"/>
    <property type="match status" value="1"/>
</dbReference>